<evidence type="ECO:0000313" key="6">
    <source>
        <dbReference type="Proteomes" id="UP000069940"/>
    </source>
</evidence>
<dbReference type="PROSITE" id="PS50994">
    <property type="entry name" value="INTEGRASE"/>
    <property type="match status" value="1"/>
</dbReference>
<reference evidence="6" key="1">
    <citation type="journal article" date="2015" name="Proc. Natl. Acad. Sci. U.S.A.">
        <title>Genome sequence of the Asian Tiger mosquito, Aedes albopictus, reveals insights into its biology, genetics, and evolution.</title>
        <authorList>
            <person name="Chen X.G."/>
            <person name="Jiang X."/>
            <person name="Gu J."/>
            <person name="Xu M."/>
            <person name="Wu Y."/>
            <person name="Deng Y."/>
            <person name="Zhang C."/>
            <person name="Bonizzoni M."/>
            <person name="Dermauw W."/>
            <person name="Vontas J."/>
            <person name="Armbruster P."/>
            <person name="Huang X."/>
            <person name="Yang Y."/>
            <person name="Zhang H."/>
            <person name="He W."/>
            <person name="Peng H."/>
            <person name="Liu Y."/>
            <person name="Wu K."/>
            <person name="Chen J."/>
            <person name="Lirakis M."/>
            <person name="Topalis P."/>
            <person name="Van Leeuwen T."/>
            <person name="Hall A.B."/>
            <person name="Jiang X."/>
            <person name="Thorpe C."/>
            <person name="Mueller R.L."/>
            <person name="Sun C."/>
            <person name="Waterhouse R.M."/>
            <person name="Yan G."/>
            <person name="Tu Z.J."/>
            <person name="Fang X."/>
            <person name="James A.A."/>
        </authorList>
    </citation>
    <scope>NUCLEOTIDE SEQUENCE [LARGE SCALE GENOMIC DNA]</scope>
    <source>
        <strain evidence="6">Foshan</strain>
    </source>
</reference>
<feature type="region of interest" description="Disordered" evidence="2">
    <location>
        <begin position="1793"/>
        <end position="1827"/>
    </location>
</feature>
<evidence type="ECO:0008006" key="7">
    <source>
        <dbReference type="Google" id="ProtNLM"/>
    </source>
</evidence>
<reference evidence="5" key="2">
    <citation type="submission" date="2025-05" db="UniProtKB">
        <authorList>
            <consortium name="EnsemblMetazoa"/>
        </authorList>
    </citation>
    <scope>IDENTIFICATION</scope>
    <source>
        <strain evidence="5">Foshan</strain>
    </source>
</reference>
<feature type="region of interest" description="Disordered" evidence="2">
    <location>
        <begin position="1858"/>
        <end position="1881"/>
    </location>
</feature>
<dbReference type="Pfam" id="PF05380">
    <property type="entry name" value="Peptidase_A17"/>
    <property type="match status" value="1"/>
</dbReference>
<dbReference type="SUPFAM" id="SSF53098">
    <property type="entry name" value="Ribonuclease H-like"/>
    <property type="match status" value="1"/>
</dbReference>
<keyword evidence="1" id="KW-0479">Metal-binding</keyword>
<dbReference type="InterPro" id="IPR001878">
    <property type="entry name" value="Znf_CCHC"/>
</dbReference>
<dbReference type="InterPro" id="IPR012337">
    <property type="entry name" value="RNaseH-like_sf"/>
</dbReference>
<keyword evidence="1" id="KW-0862">Zinc</keyword>
<evidence type="ECO:0000256" key="1">
    <source>
        <dbReference type="PROSITE-ProRule" id="PRU00047"/>
    </source>
</evidence>
<name>A0ABM1YC35_AEDAL</name>
<organism evidence="5 6">
    <name type="scientific">Aedes albopictus</name>
    <name type="common">Asian tiger mosquito</name>
    <name type="synonym">Stegomyia albopicta</name>
    <dbReference type="NCBI Taxonomy" id="7160"/>
    <lineage>
        <taxon>Eukaryota</taxon>
        <taxon>Metazoa</taxon>
        <taxon>Ecdysozoa</taxon>
        <taxon>Arthropoda</taxon>
        <taxon>Hexapoda</taxon>
        <taxon>Insecta</taxon>
        <taxon>Pterygota</taxon>
        <taxon>Neoptera</taxon>
        <taxon>Endopterygota</taxon>
        <taxon>Diptera</taxon>
        <taxon>Nematocera</taxon>
        <taxon>Culicoidea</taxon>
        <taxon>Culicidae</taxon>
        <taxon>Culicinae</taxon>
        <taxon>Aedini</taxon>
        <taxon>Aedes</taxon>
        <taxon>Stegomyia</taxon>
    </lineage>
</organism>
<feature type="compositionally biased region" description="Polar residues" evidence="2">
    <location>
        <begin position="1869"/>
        <end position="1881"/>
    </location>
</feature>
<feature type="compositionally biased region" description="Basic and acidic residues" evidence="2">
    <location>
        <begin position="1858"/>
        <end position="1868"/>
    </location>
</feature>
<dbReference type="SUPFAM" id="SSF56672">
    <property type="entry name" value="DNA/RNA polymerases"/>
    <property type="match status" value="1"/>
</dbReference>
<feature type="compositionally biased region" description="Polar residues" evidence="2">
    <location>
        <begin position="437"/>
        <end position="465"/>
    </location>
</feature>
<dbReference type="PANTHER" id="PTHR47331:SF5">
    <property type="entry name" value="RIBONUCLEASE H"/>
    <property type="match status" value="1"/>
</dbReference>
<dbReference type="EnsemblMetazoa" id="AALFPA23_007763.R10394">
    <property type="protein sequence ID" value="AALFPA23_007763.P10394"/>
    <property type="gene ID" value="AALFPA23_007763"/>
</dbReference>
<feature type="compositionally biased region" description="Low complexity" evidence="2">
    <location>
        <begin position="420"/>
        <end position="436"/>
    </location>
</feature>
<dbReference type="CDD" id="cd00303">
    <property type="entry name" value="retropepsin_like"/>
    <property type="match status" value="1"/>
</dbReference>
<keyword evidence="6" id="KW-1185">Reference proteome</keyword>
<feature type="compositionally biased region" description="Polar residues" evidence="2">
    <location>
        <begin position="116"/>
        <end position="129"/>
    </location>
</feature>
<dbReference type="PANTHER" id="PTHR47331">
    <property type="entry name" value="PHD-TYPE DOMAIN-CONTAINING PROTEIN"/>
    <property type="match status" value="1"/>
</dbReference>
<dbReference type="RefSeq" id="XP_062714159.1">
    <property type="nucleotide sequence ID" value="XM_062858175.1"/>
</dbReference>
<feature type="region of interest" description="Disordered" evidence="2">
    <location>
        <begin position="110"/>
        <end position="129"/>
    </location>
</feature>
<dbReference type="InterPro" id="IPR043502">
    <property type="entry name" value="DNA/RNA_pol_sf"/>
</dbReference>
<dbReference type="InterPro" id="IPR041588">
    <property type="entry name" value="Integrase_H2C2"/>
</dbReference>
<evidence type="ECO:0000313" key="5">
    <source>
        <dbReference type="EnsemblMetazoa" id="AALFPA23_007763.P10394"/>
    </source>
</evidence>
<dbReference type="Pfam" id="PF17921">
    <property type="entry name" value="Integrase_H2C2"/>
    <property type="match status" value="1"/>
</dbReference>
<dbReference type="Proteomes" id="UP000069940">
    <property type="component" value="Unassembled WGS sequence"/>
</dbReference>
<dbReference type="GeneID" id="134290941"/>
<dbReference type="SMART" id="SM00343">
    <property type="entry name" value="ZnF_C2HC"/>
    <property type="match status" value="2"/>
</dbReference>
<feature type="region of interest" description="Disordered" evidence="2">
    <location>
        <begin position="403"/>
        <end position="465"/>
    </location>
</feature>
<accession>A0ABM1YC35</accession>
<dbReference type="InterPro" id="IPR001584">
    <property type="entry name" value="Integrase_cat-core"/>
</dbReference>
<feature type="domain" description="Integrase catalytic" evidence="4">
    <location>
        <begin position="1436"/>
        <end position="1629"/>
    </location>
</feature>
<dbReference type="InterPro" id="IPR040676">
    <property type="entry name" value="DUF5641"/>
</dbReference>
<dbReference type="Gene3D" id="3.30.420.10">
    <property type="entry name" value="Ribonuclease H-like superfamily/Ribonuclease H"/>
    <property type="match status" value="1"/>
</dbReference>
<evidence type="ECO:0000259" key="3">
    <source>
        <dbReference type="PROSITE" id="PS50158"/>
    </source>
</evidence>
<evidence type="ECO:0000256" key="2">
    <source>
        <dbReference type="SAM" id="MobiDB-lite"/>
    </source>
</evidence>
<feature type="domain" description="CCHC-type" evidence="3">
    <location>
        <begin position="371"/>
        <end position="386"/>
    </location>
</feature>
<dbReference type="InterPro" id="IPR008042">
    <property type="entry name" value="Retrotrans_Pao"/>
</dbReference>
<dbReference type="Pfam" id="PF18701">
    <property type="entry name" value="DUF5641"/>
    <property type="match status" value="1"/>
</dbReference>
<dbReference type="PROSITE" id="PS50158">
    <property type="entry name" value="ZF_CCHC"/>
    <property type="match status" value="1"/>
</dbReference>
<feature type="compositionally biased region" description="Polar residues" evidence="2">
    <location>
        <begin position="410"/>
        <end position="419"/>
    </location>
</feature>
<proteinExistence type="predicted"/>
<sequence length="1881" mass="213561">MASDLRTLLKRERLLQQKVAIVEKFVIAFDKDRDECEVEVRLNGLEEVYVEFFVLREKIELLMEDEGDDGDDIDPAEKDATNREQQNFLAAENFENRYCKLKVALLKLLPPKDPPQRSSGTPAEQATTHSKVKLPEISLPVFSGKLGEWVMFRDTFRSLIHQNGQLNPMDKFTYLRTSLTGDALKEINTIELSAANYEVAWKVLQERYENKKLIVKAYLDALFSLEPLKKESYDGLNHLVSEFEKNLQMLDKVGEQTAQWSTILAYMLCARMDTATLRLWEAHHNSKNVPKYQDLVTFLRNQCSVLQSIAPSKSTSSDQRQSKIAVCHAVVKMSNKCPFCGESWHSPFHCTKFQKMKVTERNEAVMKSKLCRNCLQPGHFSRTCDKGVCHHCRQKHHTMLHFTPVRSSVPPAQTRNQEASPQQRQPQSNPQQPNQQAHTQSNNAPTHTANSQINRPQPSTSQANTSHNYVALPKTPTHNILLSTALVRVKDRFGNIMLARALLDSCSQHCLMTKEFLNKLKFRVSPTFLSVQGIGSAQSVSTKRVSAEVSPRSRMISPFEEEMQFFVLPKLTVSLPTSSFNPSEWNLPESTFMADPDFYESGPVDVIIGAEYYLDLLADGRLKATESGPTLQNTVFGWIVSGRVPHIPISEPRSVVNVCSTTELQDQLTKFWEIETCRTVSNHSVEEYACEEIFAKTTVRHETGRFIVTLPKKDYLVERLGESRSIAIRRLNSLERRLSVNPELRTQYPDFIQEYLDMGHMVEVSEDCEGVAYYMPHHAVLKPESTTTKLRVVFDASCKTSTGVSLNEALMVGPVVQDELININLRFRLHRYAVVADVAKMYRMITVSGPDRKLQRIVWKGNTDQEIRTFELATVTYGTASAPYLATRCLVQLAEEEKESHPMAAAVLKEDFYVDDMLSGVDEIDEGKQFVEEMVDLMQSGGFTFKRFHCENARATVGTTNRCFSTPKWNESDAVTKRTVLSDISRLFDPLGLIGPVIVQAKLFVQELWERECSWDTPLSEELKERWLEYRRNMIGLDGITVPRWIGVTKSLESVELHGFCDASRKAYGACIYIRTVANDGTVDVRLLTAKSRVAPLENLKKKKKSLSTPRLELSSALLLAHLYEKVIDSIHMTVESHFWTDSTIVKYWLASVPSRWKEFVSNRVSEIQHVTKAGTWNHVPGTENPADIISRGMAPPQLQYESLWWHGPHWLLQDRANWPNSEPDTSQLQPSILEEKGAISALLPSAEPSEIFSRRSSLTDLVTLVAFLQRFCFNARATNRERRKQAHLTLAERDAALRLLVCLAQNESFPQEYAELSRGRTVQGSSRIASLNPKMVDGIICVGGRLRNAKVPAGRKHPYVIDHRHPFTTLVMAEYHQNLFHAGQQLLVSSVRGKYWPTNARNVARKVIHDCVRCFRVKPKIHEQLMADLPSERVTPCSPFQRVGIDLCGPFQMKYPQRSARPVKCFVVVFVCLVTKAAHLELVADQTSQAFLASLRRFTSRRGRPSLIMCDNGRNFIGANRELTELKKLFIDQQFQNTVVRETANDNIEFRFIPARSPNFGGLWESAVKSFKTLLKRTIGARTLQYDEFQTLLTQIEAVLNSRPLTPVSNDPSDYEALTPGHFLIQRPLAAIPEPNLDGLPENRLSAWQTVQHFVQLLWRKWSTQYLSNLHNRTKWTKKRDNVKVGTMVVLKDENQPPLSWLLGRITEVHTGADGNIRVVTVRTKDGSYKRAISKVCILPISDNFQSSAGENQDSSTGGGRKASADQLTTFRPRFQSKKRWKSVTIQSGLSNYRAPPTVATGAPSCHHRRRTTTTESNRVHKPSKGSTYRVSIHAYRASTNRRVTIHKPTTKKIPIKLDEAQQRERSSIQVQSKSIPRPS</sequence>
<dbReference type="InterPro" id="IPR036397">
    <property type="entry name" value="RNaseH_sf"/>
</dbReference>
<protein>
    <recommendedName>
        <fullName evidence="7">Endonuclease</fullName>
    </recommendedName>
</protein>
<dbReference type="InterPro" id="IPR005312">
    <property type="entry name" value="DUF1759"/>
</dbReference>
<evidence type="ECO:0000259" key="4">
    <source>
        <dbReference type="PROSITE" id="PS50994"/>
    </source>
</evidence>
<dbReference type="Pfam" id="PF03564">
    <property type="entry name" value="DUF1759"/>
    <property type="match status" value="1"/>
</dbReference>
<feature type="region of interest" description="Disordered" evidence="2">
    <location>
        <begin position="1749"/>
        <end position="1773"/>
    </location>
</feature>
<keyword evidence="1" id="KW-0863">Zinc-finger</keyword>